<keyword evidence="4 7" id="KW-0547">Nucleotide-binding</keyword>
<evidence type="ECO:0000256" key="5">
    <source>
        <dbReference type="ARBA" id="ARBA00022777"/>
    </source>
</evidence>
<dbReference type="PROSITE" id="PS50011">
    <property type="entry name" value="PROTEIN_KINASE_DOM"/>
    <property type="match status" value="1"/>
</dbReference>
<gene>
    <name evidence="10" type="ORF">IHE71_22090</name>
</gene>
<dbReference type="EMBL" id="JADAQT010000108">
    <property type="protein sequence ID" value="MBE1878391.1"/>
    <property type="molecule type" value="Genomic_DNA"/>
</dbReference>
<keyword evidence="5 10" id="KW-0418">Kinase</keyword>
<comment type="caution">
    <text evidence="10">The sequence shown here is derived from an EMBL/GenBank/DDBJ whole genome shotgun (WGS) entry which is preliminary data.</text>
</comment>
<feature type="region of interest" description="Disordered" evidence="8">
    <location>
        <begin position="278"/>
        <end position="301"/>
    </location>
</feature>
<evidence type="ECO:0000256" key="1">
    <source>
        <dbReference type="ARBA" id="ARBA00012513"/>
    </source>
</evidence>
<dbReference type="Proteomes" id="UP000625527">
    <property type="component" value="Unassembled WGS sequence"/>
</dbReference>
<dbReference type="CDD" id="cd14014">
    <property type="entry name" value="STKc_PknB_like"/>
    <property type="match status" value="1"/>
</dbReference>
<dbReference type="PANTHER" id="PTHR43289">
    <property type="entry name" value="MITOGEN-ACTIVATED PROTEIN KINASE KINASE KINASE 20-RELATED"/>
    <property type="match status" value="1"/>
</dbReference>
<feature type="domain" description="Protein kinase" evidence="9">
    <location>
        <begin position="14"/>
        <end position="277"/>
    </location>
</feature>
<dbReference type="PROSITE" id="PS00107">
    <property type="entry name" value="PROTEIN_KINASE_ATP"/>
    <property type="match status" value="1"/>
</dbReference>
<feature type="binding site" evidence="7">
    <location>
        <position position="42"/>
    </location>
    <ligand>
        <name>ATP</name>
        <dbReference type="ChEBI" id="CHEBI:30616"/>
    </ligand>
</feature>
<reference evidence="10 11" key="1">
    <citation type="submission" date="2020-10" db="EMBL/GenBank/DDBJ databases">
        <title>Myceligenerans pegani sp. nov., an endophytic actinomycete isolated from Peganum harmala L. in Xinjiang, China.</title>
        <authorList>
            <person name="Xin L."/>
        </authorList>
    </citation>
    <scope>NUCLEOTIDE SEQUENCE [LARGE SCALE GENOMIC DNA]</scope>
    <source>
        <strain evidence="10 11">TRM65318</strain>
    </source>
</reference>
<name>A0ABR9N5C6_9MICO</name>
<dbReference type="Pfam" id="PF00069">
    <property type="entry name" value="Pkinase"/>
    <property type="match status" value="1"/>
</dbReference>
<dbReference type="InterPro" id="IPR017441">
    <property type="entry name" value="Protein_kinase_ATP_BS"/>
</dbReference>
<accession>A0ABR9N5C6</accession>
<evidence type="ECO:0000313" key="10">
    <source>
        <dbReference type="EMBL" id="MBE1878391.1"/>
    </source>
</evidence>
<sequence>MHLLSAGQRVGEACVVERPLGQGAYSEVYRVRHRILGRLAMKVFKRVGTFDETRRLLGEAVLLSQLGHPNVVRVFDAGTVPTRSGERGWFTMEYVAGGNLDDFRQSYTAGPVPVDDAVEVLVQVCAGLAVAHQEDPPVVHRDLTPWNILVGTGPRGLRARIGDFGLARSVDPVSGLAPGDGTLAFMPPEALRFGAGTSTAGDVYSVGVIAYLLLTDVLPYPDVALTTFGAARRVAPVAPARFNRAVDHGLERIVLRALDPEPARRFRDAAELGAELAAWQRERSTGRATPDQAPPERRHTA</sequence>
<dbReference type="SUPFAM" id="SSF56112">
    <property type="entry name" value="Protein kinase-like (PK-like)"/>
    <property type="match status" value="1"/>
</dbReference>
<evidence type="ECO:0000256" key="2">
    <source>
        <dbReference type="ARBA" id="ARBA00022527"/>
    </source>
</evidence>
<dbReference type="InterPro" id="IPR000719">
    <property type="entry name" value="Prot_kinase_dom"/>
</dbReference>
<keyword evidence="3" id="KW-0808">Transferase</keyword>
<dbReference type="InterPro" id="IPR011009">
    <property type="entry name" value="Kinase-like_dom_sf"/>
</dbReference>
<evidence type="ECO:0000313" key="11">
    <source>
        <dbReference type="Proteomes" id="UP000625527"/>
    </source>
</evidence>
<dbReference type="InterPro" id="IPR008266">
    <property type="entry name" value="Tyr_kinase_AS"/>
</dbReference>
<evidence type="ECO:0000259" key="9">
    <source>
        <dbReference type="PROSITE" id="PS50011"/>
    </source>
</evidence>
<evidence type="ECO:0000256" key="6">
    <source>
        <dbReference type="ARBA" id="ARBA00022840"/>
    </source>
</evidence>
<evidence type="ECO:0000256" key="4">
    <source>
        <dbReference type="ARBA" id="ARBA00022741"/>
    </source>
</evidence>
<dbReference type="Gene3D" id="1.10.510.10">
    <property type="entry name" value="Transferase(Phosphotransferase) domain 1"/>
    <property type="match status" value="1"/>
</dbReference>
<dbReference type="EC" id="2.7.11.1" evidence="1"/>
<protein>
    <recommendedName>
        <fullName evidence="1">non-specific serine/threonine protein kinase</fullName>
        <ecNumber evidence="1">2.7.11.1</ecNumber>
    </recommendedName>
</protein>
<dbReference type="GO" id="GO:0004674">
    <property type="term" value="F:protein serine/threonine kinase activity"/>
    <property type="evidence" value="ECO:0007669"/>
    <property type="project" value="UniProtKB-KW"/>
</dbReference>
<evidence type="ECO:0000256" key="8">
    <source>
        <dbReference type="SAM" id="MobiDB-lite"/>
    </source>
</evidence>
<evidence type="ECO:0000256" key="3">
    <source>
        <dbReference type="ARBA" id="ARBA00022679"/>
    </source>
</evidence>
<dbReference type="PROSITE" id="PS00109">
    <property type="entry name" value="PROTEIN_KINASE_TYR"/>
    <property type="match status" value="1"/>
</dbReference>
<dbReference type="PANTHER" id="PTHR43289:SF6">
    <property type="entry name" value="SERINE_THREONINE-PROTEIN KINASE NEKL-3"/>
    <property type="match status" value="1"/>
</dbReference>
<keyword evidence="2 10" id="KW-0723">Serine/threonine-protein kinase</keyword>
<dbReference type="Gene3D" id="3.30.200.20">
    <property type="entry name" value="Phosphorylase Kinase, domain 1"/>
    <property type="match status" value="1"/>
</dbReference>
<proteinExistence type="predicted"/>
<evidence type="ECO:0000256" key="7">
    <source>
        <dbReference type="PROSITE-ProRule" id="PRU10141"/>
    </source>
</evidence>
<keyword evidence="11" id="KW-1185">Reference proteome</keyword>
<organism evidence="10 11">
    <name type="scientific">Myceligenerans pegani</name>
    <dbReference type="NCBI Taxonomy" id="2776917"/>
    <lineage>
        <taxon>Bacteria</taxon>
        <taxon>Bacillati</taxon>
        <taxon>Actinomycetota</taxon>
        <taxon>Actinomycetes</taxon>
        <taxon>Micrococcales</taxon>
        <taxon>Promicromonosporaceae</taxon>
        <taxon>Myceligenerans</taxon>
    </lineage>
</organism>
<keyword evidence="6 7" id="KW-0067">ATP-binding</keyword>